<organism evidence="1 2">
    <name type="scientific">Aspergillus piperis CBS 112811</name>
    <dbReference type="NCBI Taxonomy" id="1448313"/>
    <lineage>
        <taxon>Eukaryota</taxon>
        <taxon>Fungi</taxon>
        <taxon>Dikarya</taxon>
        <taxon>Ascomycota</taxon>
        <taxon>Pezizomycotina</taxon>
        <taxon>Eurotiomycetes</taxon>
        <taxon>Eurotiomycetidae</taxon>
        <taxon>Eurotiales</taxon>
        <taxon>Aspergillaceae</taxon>
        <taxon>Aspergillus</taxon>
        <taxon>Aspergillus subgen. Circumdati</taxon>
    </lineage>
</organism>
<sequence length="147" mass="16626">MEAAEQKVLVMKGLVDSERIQNIDQSISTMLFTVTSVANGVDNMQTRLDEALADLDQPIVRIADEMSDLHIALKENERSELLQWLSTISVQQHYRETLASVLPGSGEWLLKQPCFVNWKDSSSSESFWLHGVRKSHPDIHCIFTVIS</sequence>
<keyword evidence="2" id="KW-1185">Reference proteome</keyword>
<evidence type="ECO:0000313" key="2">
    <source>
        <dbReference type="Proteomes" id="UP000249526"/>
    </source>
</evidence>
<dbReference type="AlphaFoldDB" id="A0A8G1VJC5"/>
<proteinExistence type="predicted"/>
<dbReference type="RefSeq" id="XP_025513203.1">
    <property type="nucleotide sequence ID" value="XM_025665705.1"/>
</dbReference>
<reference evidence="1 2" key="1">
    <citation type="submission" date="2018-02" db="EMBL/GenBank/DDBJ databases">
        <title>The genomes of Aspergillus section Nigri reveals drivers in fungal speciation.</title>
        <authorList>
            <consortium name="DOE Joint Genome Institute"/>
            <person name="Vesth T.C."/>
            <person name="Nybo J."/>
            <person name="Theobald S."/>
            <person name="Brandl J."/>
            <person name="Frisvad J.C."/>
            <person name="Nielsen K.F."/>
            <person name="Lyhne E.K."/>
            <person name="Kogle M.E."/>
            <person name="Kuo A."/>
            <person name="Riley R."/>
            <person name="Clum A."/>
            <person name="Nolan M."/>
            <person name="Lipzen A."/>
            <person name="Salamov A."/>
            <person name="Henrissat B."/>
            <person name="Wiebenga A."/>
            <person name="De vries R.P."/>
            <person name="Grigoriev I.V."/>
            <person name="Mortensen U.H."/>
            <person name="Andersen M.R."/>
            <person name="Baker S.E."/>
        </authorList>
    </citation>
    <scope>NUCLEOTIDE SEQUENCE [LARGE SCALE GENOMIC DNA]</scope>
    <source>
        <strain evidence="1 2">CBS 112811</strain>
    </source>
</reference>
<dbReference type="Proteomes" id="UP000249526">
    <property type="component" value="Unassembled WGS sequence"/>
</dbReference>
<accession>A0A8G1VJC5</accession>
<dbReference type="GeneID" id="37169107"/>
<protein>
    <submittedName>
        <fullName evidence="1">Uncharacterized protein</fullName>
    </submittedName>
</protein>
<dbReference type="EMBL" id="KZ825069">
    <property type="protein sequence ID" value="RAH55281.1"/>
    <property type="molecule type" value="Genomic_DNA"/>
</dbReference>
<gene>
    <name evidence="1" type="ORF">BO85DRAFT_82070</name>
</gene>
<evidence type="ECO:0000313" key="1">
    <source>
        <dbReference type="EMBL" id="RAH55281.1"/>
    </source>
</evidence>
<name>A0A8G1VJC5_9EURO</name>